<reference evidence="1 2" key="2">
    <citation type="submission" date="2018-11" db="EMBL/GenBank/DDBJ databases">
        <authorList>
            <consortium name="Pathogen Informatics"/>
        </authorList>
    </citation>
    <scope>NUCLEOTIDE SEQUENCE [LARGE SCALE GENOMIC DNA]</scope>
</reference>
<dbReference type="Proteomes" id="UP000267096">
    <property type="component" value="Unassembled WGS sequence"/>
</dbReference>
<dbReference type="WBParaSite" id="ASIM_0000825601-mRNA-1">
    <property type="protein sequence ID" value="ASIM_0000825601-mRNA-1"/>
    <property type="gene ID" value="ASIM_0000825601"/>
</dbReference>
<evidence type="ECO:0000313" key="3">
    <source>
        <dbReference type="WBParaSite" id="ASIM_0000825601-mRNA-1"/>
    </source>
</evidence>
<proteinExistence type="predicted"/>
<evidence type="ECO:0000313" key="1">
    <source>
        <dbReference type="EMBL" id="VDK30600.1"/>
    </source>
</evidence>
<keyword evidence="2" id="KW-1185">Reference proteome</keyword>
<accession>A0A0M3JKT0</accession>
<dbReference type="EMBL" id="UYRR01020723">
    <property type="protein sequence ID" value="VDK30600.1"/>
    <property type="molecule type" value="Genomic_DNA"/>
</dbReference>
<protein>
    <submittedName>
        <fullName evidence="3">ANK_REP_REGION domain-containing protein</fullName>
    </submittedName>
</protein>
<gene>
    <name evidence="1" type="ORF">ASIM_LOCUS8023</name>
</gene>
<evidence type="ECO:0000313" key="2">
    <source>
        <dbReference type="Proteomes" id="UP000267096"/>
    </source>
</evidence>
<reference evidence="3" key="1">
    <citation type="submission" date="2017-02" db="UniProtKB">
        <authorList>
            <consortium name="WormBaseParasite"/>
        </authorList>
    </citation>
    <scope>IDENTIFICATION</scope>
</reference>
<dbReference type="AlphaFoldDB" id="A0A0M3JKT0"/>
<sequence length="92" mass="10820">MQYTRAKPTLPDLWLAVRRGNARAVNVLIEHNVLQENGADELNLDEHKKRVKELMRSSLEIDGDNRRRRGRILIDEMVKVFVDRDDDFVVCF</sequence>
<name>A0A0M3JKT0_ANISI</name>
<organism evidence="3">
    <name type="scientific">Anisakis simplex</name>
    <name type="common">Herring worm</name>
    <dbReference type="NCBI Taxonomy" id="6269"/>
    <lineage>
        <taxon>Eukaryota</taxon>
        <taxon>Metazoa</taxon>
        <taxon>Ecdysozoa</taxon>
        <taxon>Nematoda</taxon>
        <taxon>Chromadorea</taxon>
        <taxon>Rhabditida</taxon>
        <taxon>Spirurina</taxon>
        <taxon>Ascaridomorpha</taxon>
        <taxon>Ascaridoidea</taxon>
        <taxon>Anisakidae</taxon>
        <taxon>Anisakis</taxon>
        <taxon>Anisakis simplex complex</taxon>
    </lineage>
</organism>